<organism evidence="2 4">
    <name type="scientific">Didymodactylos carnosus</name>
    <dbReference type="NCBI Taxonomy" id="1234261"/>
    <lineage>
        <taxon>Eukaryota</taxon>
        <taxon>Metazoa</taxon>
        <taxon>Spiralia</taxon>
        <taxon>Gnathifera</taxon>
        <taxon>Rotifera</taxon>
        <taxon>Eurotatoria</taxon>
        <taxon>Bdelloidea</taxon>
        <taxon>Philodinida</taxon>
        <taxon>Philodinidae</taxon>
        <taxon>Didymodactylos</taxon>
    </lineage>
</organism>
<dbReference type="EMBL" id="CAJNOK010021009">
    <property type="protein sequence ID" value="CAF1325729.1"/>
    <property type="molecule type" value="Genomic_DNA"/>
</dbReference>
<dbReference type="Proteomes" id="UP000682733">
    <property type="component" value="Unassembled WGS sequence"/>
</dbReference>
<dbReference type="Gene3D" id="3.90.176.10">
    <property type="entry name" value="Toxin ADP-ribosyltransferase, Chain A, domain 1"/>
    <property type="match status" value="1"/>
</dbReference>
<evidence type="ECO:0000313" key="4">
    <source>
        <dbReference type="Proteomes" id="UP000677228"/>
    </source>
</evidence>
<proteinExistence type="predicted"/>
<evidence type="ECO:0000313" key="3">
    <source>
        <dbReference type="EMBL" id="CAF4136822.1"/>
    </source>
</evidence>
<feature type="coiled-coil region" evidence="1">
    <location>
        <begin position="208"/>
        <end position="256"/>
    </location>
</feature>
<reference evidence="2" key="1">
    <citation type="submission" date="2021-02" db="EMBL/GenBank/DDBJ databases">
        <authorList>
            <person name="Nowell W R."/>
        </authorList>
    </citation>
    <scope>NUCLEOTIDE SEQUENCE</scope>
</reference>
<name>A0A8S2F2P5_9BILA</name>
<protein>
    <submittedName>
        <fullName evidence="2">Uncharacterized protein</fullName>
    </submittedName>
</protein>
<dbReference type="Proteomes" id="UP000677228">
    <property type="component" value="Unassembled WGS sequence"/>
</dbReference>
<feature type="coiled-coil region" evidence="1">
    <location>
        <begin position="128"/>
        <end position="155"/>
    </location>
</feature>
<comment type="caution">
    <text evidence="2">The sequence shown here is derived from an EMBL/GenBank/DDBJ whole genome shotgun (WGS) entry which is preliminary data.</text>
</comment>
<sequence>NCVDMNWYRNETSSKIVPPYKKSYTILQNDILNKLVNVDIEILHDSDEAATLLVKNIHCAAKTMSDNLSQAVHASDLILDIVDEALVNTASDIIQQESEIHRTQMSINRVNTGIQDTQLRLHRAEISFREKEHGLDLANEQLKRAQEDVEDARLCRGKRFIGSWWRQNVVQPVEKTVKQVIVKPVCRVVNYHGIESAKDRRSSASDAVNLARQDVSHLKSQLSDLTRNREMYVKELEIENKRSEVLNNTLTEMKERQLLVSSITSQLKAANLYLTNFYGTSTILVDEIKRLVDFERLITPLNAVYNEMLNNHVMSAFAGGQISVETVEHVKTNLDILEVVLPNMPPIDRFYLILNRALISENHPSLKPWYLYLKLFDNALQKLPSQKMIVWRGIRKDVTKNFKKNDVVTWWSVNSCSAPINIIKNFLDLHSTLFLIECINALLGKYDAHAIAV</sequence>
<keyword evidence="1" id="KW-0175">Coiled coil</keyword>
<evidence type="ECO:0000313" key="2">
    <source>
        <dbReference type="EMBL" id="CAF1325729.1"/>
    </source>
</evidence>
<evidence type="ECO:0000256" key="1">
    <source>
        <dbReference type="SAM" id="Coils"/>
    </source>
</evidence>
<dbReference type="EMBL" id="CAJOBA010042622">
    <property type="protein sequence ID" value="CAF4136822.1"/>
    <property type="molecule type" value="Genomic_DNA"/>
</dbReference>
<gene>
    <name evidence="2" type="ORF">OVA965_LOCUS29650</name>
    <name evidence="3" type="ORF">TMI583_LOCUS30436</name>
</gene>
<feature type="non-terminal residue" evidence="2">
    <location>
        <position position="1"/>
    </location>
</feature>
<accession>A0A8S2F2P5</accession>
<dbReference type="AlphaFoldDB" id="A0A8S2F2P5"/>